<dbReference type="Proteomes" id="UP000261828">
    <property type="component" value="Unassembled WGS sequence"/>
</dbReference>
<dbReference type="PROSITE" id="PS51257">
    <property type="entry name" value="PROKAR_LIPOPROTEIN"/>
    <property type="match status" value="1"/>
</dbReference>
<dbReference type="AlphaFoldDB" id="A0A371JQT0"/>
<accession>A0A371JQT0</accession>
<sequence length="243" mass="27898">MNRTVFTFFLGLLLISCELTYEDNRRLLLRGNINDPEESTMPDLPVEVYASGHFITPLFFFPFVNGTKEDVDLIGASKLYPDGTYKIVTISPENESNILVIVNRQGNEDYKNDWPSLFISGANYLPLEDSTYDLPQVELDKIIQTKLTITRQTNLTDTLYFNINYNSSYKELDLGEAKGLYHPLPEYSSTILDPDEDEAVITFKNIKSGTVRASYQLVNKGIVDEKIFEMEFDQEQNGYEFKF</sequence>
<evidence type="ECO:0000313" key="2">
    <source>
        <dbReference type="Proteomes" id="UP000261828"/>
    </source>
</evidence>
<dbReference type="EMBL" id="QTJX01000002">
    <property type="protein sequence ID" value="RDY59871.1"/>
    <property type="molecule type" value="Genomic_DNA"/>
</dbReference>
<protein>
    <submittedName>
        <fullName evidence="1">Uncharacterized protein</fullName>
    </submittedName>
</protein>
<dbReference type="OrthoDB" id="9842211at2"/>
<dbReference type="RefSeq" id="WP_116184482.1">
    <property type="nucleotide sequence ID" value="NZ_QTJX01000002.1"/>
</dbReference>
<reference evidence="1 2" key="1">
    <citation type="submission" date="2018-08" db="EMBL/GenBank/DDBJ databases">
        <title>Muricauda nanhaiensis sp. nov., isolated from seawater of the South China Sea.</title>
        <authorList>
            <person name="Dang Y."/>
        </authorList>
    </citation>
    <scope>NUCLEOTIDE SEQUENCE [LARGE SCALE GENOMIC DNA]</scope>
    <source>
        <strain evidence="1 2">SM1704</strain>
    </source>
</reference>
<keyword evidence="2" id="KW-1185">Reference proteome</keyword>
<gene>
    <name evidence="1" type="ORF">DX873_11000</name>
</gene>
<name>A0A371JQT0_9FLAO</name>
<proteinExistence type="predicted"/>
<organism evidence="1 2">
    <name type="scientific">Flagellimonas nanhaiensis</name>
    <dbReference type="NCBI Taxonomy" id="2292706"/>
    <lineage>
        <taxon>Bacteria</taxon>
        <taxon>Pseudomonadati</taxon>
        <taxon>Bacteroidota</taxon>
        <taxon>Flavobacteriia</taxon>
        <taxon>Flavobacteriales</taxon>
        <taxon>Flavobacteriaceae</taxon>
        <taxon>Flagellimonas</taxon>
    </lineage>
</organism>
<comment type="caution">
    <text evidence="1">The sequence shown here is derived from an EMBL/GenBank/DDBJ whole genome shotgun (WGS) entry which is preliminary data.</text>
</comment>
<evidence type="ECO:0000313" key="1">
    <source>
        <dbReference type="EMBL" id="RDY59871.1"/>
    </source>
</evidence>